<keyword evidence="2" id="KW-1185">Reference proteome</keyword>
<sequence>MHSNQLKLVDTLIDFLVNIGLCSFNEIKIKLAQPHPKLLTLIRRHSAISMAKVRTKWLRALSEMMAAYGFKLKRNENHLVWRNDEIGIQIATSSSPSDLNAIRQIERDIRRKLTLDHPWCTKAPLLA</sequence>
<organism evidence="1 2">
    <name type="scientific">Thraustotheca clavata</name>
    <dbReference type="NCBI Taxonomy" id="74557"/>
    <lineage>
        <taxon>Eukaryota</taxon>
        <taxon>Sar</taxon>
        <taxon>Stramenopiles</taxon>
        <taxon>Oomycota</taxon>
        <taxon>Saprolegniomycetes</taxon>
        <taxon>Saprolegniales</taxon>
        <taxon>Achlyaceae</taxon>
        <taxon>Thraustotheca</taxon>
    </lineage>
</organism>
<proteinExistence type="predicted"/>
<accession>A0A1V9ZNL6</accession>
<dbReference type="EMBL" id="JNBS01001796">
    <property type="protein sequence ID" value="OQR99582.1"/>
    <property type="molecule type" value="Genomic_DNA"/>
</dbReference>
<gene>
    <name evidence="1" type="ORF">THRCLA_21812</name>
</gene>
<evidence type="ECO:0000313" key="1">
    <source>
        <dbReference type="EMBL" id="OQR99582.1"/>
    </source>
</evidence>
<protein>
    <submittedName>
        <fullName evidence="1">Uncharacterized protein</fullName>
    </submittedName>
</protein>
<comment type="caution">
    <text evidence="1">The sequence shown here is derived from an EMBL/GenBank/DDBJ whole genome shotgun (WGS) entry which is preliminary data.</text>
</comment>
<reference evidence="1 2" key="1">
    <citation type="journal article" date="2014" name="Genome Biol. Evol.">
        <title>The secreted proteins of Achlya hypogyna and Thraustotheca clavata identify the ancestral oomycete secretome and reveal gene acquisitions by horizontal gene transfer.</title>
        <authorList>
            <person name="Misner I."/>
            <person name="Blouin N."/>
            <person name="Leonard G."/>
            <person name="Richards T.A."/>
            <person name="Lane C.E."/>
        </authorList>
    </citation>
    <scope>NUCLEOTIDE SEQUENCE [LARGE SCALE GENOMIC DNA]</scope>
    <source>
        <strain evidence="1 2">ATCC 34112</strain>
    </source>
</reference>
<evidence type="ECO:0000313" key="2">
    <source>
        <dbReference type="Proteomes" id="UP000243217"/>
    </source>
</evidence>
<dbReference type="OrthoDB" id="59847at2759"/>
<name>A0A1V9ZNL6_9STRA</name>
<dbReference type="Proteomes" id="UP000243217">
    <property type="component" value="Unassembled WGS sequence"/>
</dbReference>
<dbReference type="AlphaFoldDB" id="A0A1V9ZNL6"/>